<feature type="region of interest" description="Disordered" evidence="1">
    <location>
        <begin position="1"/>
        <end position="34"/>
    </location>
</feature>
<evidence type="ECO:0000259" key="2">
    <source>
        <dbReference type="PROSITE" id="PS50280"/>
    </source>
</evidence>
<organism evidence="3 4">
    <name type="scientific">Catenaria anguillulae PL171</name>
    <dbReference type="NCBI Taxonomy" id="765915"/>
    <lineage>
        <taxon>Eukaryota</taxon>
        <taxon>Fungi</taxon>
        <taxon>Fungi incertae sedis</taxon>
        <taxon>Blastocladiomycota</taxon>
        <taxon>Blastocladiomycetes</taxon>
        <taxon>Blastocladiales</taxon>
        <taxon>Catenariaceae</taxon>
        <taxon>Catenaria</taxon>
    </lineage>
</organism>
<reference evidence="3 4" key="1">
    <citation type="submission" date="2016-07" db="EMBL/GenBank/DDBJ databases">
        <title>Pervasive Adenine N6-methylation of Active Genes in Fungi.</title>
        <authorList>
            <consortium name="DOE Joint Genome Institute"/>
            <person name="Mondo S.J."/>
            <person name="Dannebaum R.O."/>
            <person name="Kuo R.C."/>
            <person name="Labutti K."/>
            <person name="Haridas S."/>
            <person name="Kuo A."/>
            <person name="Salamov A."/>
            <person name="Ahrendt S.R."/>
            <person name="Lipzen A."/>
            <person name="Sullivan W."/>
            <person name="Andreopoulos W.B."/>
            <person name="Clum A."/>
            <person name="Lindquist E."/>
            <person name="Daum C."/>
            <person name="Ramamoorthy G.K."/>
            <person name="Gryganskyi A."/>
            <person name="Culley D."/>
            <person name="Magnuson J.K."/>
            <person name="James T.Y."/>
            <person name="O'Malley M.A."/>
            <person name="Stajich J.E."/>
            <person name="Spatafora J.W."/>
            <person name="Visel A."/>
            <person name="Grigoriev I.V."/>
        </authorList>
    </citation>
    <scope>NUCLEOTIDE SEQUENCE [LARGE SCALE GENOMIC DNA]</scope>
    <source>
        <strain evidence="3 4">PL171</strain>
    </source>
</reference>
<evidence type="ECO:0000313" key="4">
    <source>
        <dbReference type="Proteomes" id="UP000193411"/>
    </source>
</evidence>
<accession>A0A1Y2HTP6</accession>
<evidence type="ECO:0000256" key="1">
    <source>
        <dbReference type="SAM" id="MobiDB-lite"/>
    </source>
</evidence>
<sequence length="239" mass="26470">MPKKSNAKNDKKVAKVATPAPTRSLRPPPPNRGPVWPENVAYLAEYEFDASVPMDQRRALVPAPLPIREHQRSRHGTRPATAQGKMPVSPLVTIRFIDDPNHPAYPYRGLFAAKKLTSGQHIVNYIGIVYSNQQFSSTSDYVLTLNSNVCVDAEFAGNEARFFNDYRGIPERQGLGPNAEFRDFVDEKGVQRMGVFVRKNHTIPKGAEITVSYGKGFWKERGLLSDMAVGEEGAEEGGG</sequence>
<dbReference type="InterPro" id="IPR001214">
    <property type="entry name" value="SET_dom"/>
</dbReference>
<dbReference type="Pfam" id="PF00856">
    <property type="entry name" value="SET"/>
    <property type="match status" value="1"/>
</dbReference>
<proteinExistence type="predicted"/>
<dbReference type="AlphaFoldDB" id="A0A1Y2HTP6"/>
<gene>
    <name evidence="3" type="ORF">BCR44DRAFT_1432062</name>
</gene>
<protein>
    <recommendedName>
        <fullName evidence="2">SET domain-containing protein</fullName>
    </recommendedName>
</protein>
<dbReference type="EMBL" id="MCFL01000016">
    <property type="protein sequence ID" value="ORZ36522.1"/>
    <property type="molecule type" value="Genomic_DNA"/>
</dbReference>
<feature type="compositionally biased region" description="Low complexity" evidence="1">
    <location>
        <begin position="15"/>
        <end position="25"/>
    </location>
</feature>
<name>A0A1Y2HTP6_9FUNG</name>
<dbReference type="OrthoDB" id="5792673at2759"/>
<evidence type="ECO:0000313" key="3">
    <source>
        <dbReference type="EMBL" id="ORZ36522.1"/>
    </source>
</evidence>
<keyword evidence="4" id="KW-1185">Reference proteome</keyword>
<dbReference type="PROSITE" id="PS50280">
    <property type="entry name" value="SET"/>
    <property type="match status" value="1"/>
</dbReference>
<dbReference type="Gene3D" id="2.170.270.10">
    <property type="entry name" value="SET domain"/>
    <property type="match status" value="1"/>
</dbReference>
<dbReference type="Proteomes" id="UP000193411">
    <property type="component" value="Unassembled WGS sequence"/>
</dbReference>
<comment type="caution">
    <text evidence="3">The sequence shown here is derived from an EMBL/GenBank/DDBJ whole genome shotgun (WGS) entry which is preliminary data.</text>
</comment>
<dbReference type="SUPFAM" id="SSF82199">
    <property type="entry name" value="SET domain"/>
    <property type="match status" value="1"/>
</dbReference>
<dbReference type="InterPro" id="IPR046341">
    <property type="entry name" value="SET_dom_sf"/>
</dbReference>
<dbReference type="STRING" id="765915.A0A1Y2HTP6"/>
<feature type="domain" description="SET" evidence="2">
    <location>
        <begin position="90"/>
        <end position="214"/>
    </location>
</feature>